<dbReference type="STRING" id="520762.AN619_02280"/>
<evidence type="ECO:0000313" key="1">
    <source>
        <dbReference type="EMBL" id="KXG78253.1"/>
    </source>
</evidence>
<sequence length="42" mass="4944">MEFKIKIKTEDLKQIKEVIKLINEIKKEHSCNCTLLEIEVGN</sequence>
<comment type="caution">
    <text evidence="1">The sequence shown here is derived from an EMBL/GenBank/DDBJ whole genome shotgun (WGS) entry which is preliminary data.</text>
</comment>
<accession>A0A140LCH8</accession>
<dbReference type="AlphaFoldDB" id="A0A140LCH8"/>
<dbReference type="EMBL" id="LOEE01000006">
    <property type="protein sequence ID" value="KXG78253.1"/>
    <property type="molecule type" value="Genomic_DNA"/>
</dbReference>
<gene>
    <name evidence="1" type="ORF">AN619_02280</name>
</gene>
<evidence type="ECO:0000313" key="2">
    <source>
        <dbReference type="Proteomes" id="UP000070456"/>
    </source>
</evidence>
<dbReference type="RefSeq" id="WP_278279807.1">
    <property type="nucleotide sequence ID" value="NZ_LOEE01000006.1"/>
</dbReference>
<reference evidence="1 2" key="1">
    <citation type="submission" date="2015-12" db="EMBL/GenBank/DDBJ databases">
        <title>Draft genome sequence of the thermoanaerobe Thermotalea metallivorans, an isolate from the runoff channel of the Great Artesian Basin, Australia.</title>
        <authorList>
            <person name="Patel B.K."/>
        </authorList>
    </citation>
    <scope>NUCLEOTIDE SEQUENCE [LARGE SCALE GENOMIC DNA]</scope>
    <source>
        <strain evidence="1 2">B2-1</strain>
    </source>
</reference>
<protein>
    <submittedName>
        <fullName evidence="1">Uncharacterized protein</fullName>
    </submittedName>
</protein>
<organism evidence="1 2">
    <name type="scientific">Thermotalea metallivorans</name>
    <dbReference type="NCBI Taxonomy" id="520762"/>
    <lineage>
        <taxon>Bacteria</taxon>
        <taxon>Bacillati</taxon>
        <taxon>Bacillota</taxon>
        <taxon>Clostridia</taxon>
        <taxon>Peptostreptococcales</taxon>
        <taxon>Thermotaleaceae</taxon>
        <taxon>Thermotalea</taxon>
    </lineage>
</organism>
<dbReference type="Proteomes" id="UP000070456">
    <property type="component" value="Unassembled WGS sequence"/>
</dbReference>
<name>A0A140LCH8_9FIRM</name>
<proteinExistence type="predicted"/>
<keyword evidence="2" id="KW-1185">Reference proteome</keyword>